<proteinExistence type="predicted"/>
<evidence type="ECO:0000313" key="1">
    <source>
        <dbReference type="Proteomes" id="UP000095283"/>
    </source>
</evidence>
<keyword evidence="1" id="KW-1185">Reference proteome</keyword>
<reference evidence="2" key="1">
    <citation type="submission" date="2016-11" db="UniProtKB">
        <authorList>
            <consortium name="WormBaseParasite"/>
        </authorList>
    </citation>
    <scope>IDENTIFICATION</scope>
</reference>
<dbReference type="AlphaFoldDB" id="A0A1I7XPX3"/>
<name>A0A1I7XPX3_HETBA</name>
<dbReference type="WBParaSite" id="Hba_19583">
    <property type="protein sequence ID" value="Hba_19583"/>
    <property type="gene ID" value="Hba_19583"/>
</dbReference>
<accession>A0A1I7XPX3</accession>
<evidence type="ECO:0000313" key="2">
    <source>
        <dbReference type="WBParaSite" id="Hba_19583"/>
    </source>
</evidence>
<sequence length="29" mass="3307">MKKGGYIGHELVEEQNCTQGIQWIKDVTT</sequence>
<protein>
    <submittedName>
        <fullName evidence="2">Transposase</fullName>
    </submittedName>
</protein>
<dbReference type="Proteomes" id="UP000095283">
    <property type="component" value="Unplaced"/>
</dbReference>
<organism evidence="1 2">
    <name type="scientific">Heterorhabditis bacteriophora</name>
    <name type="common">Entomopathogenic nematode worm</name>
    <dbReference type="NCBI Taxonomy" id="37862"/>
    <lineage>
        <taxon>Eukaryota</taxon>
        <taxon>Metazoa</taxon>
        <taxon>Ecdysozoa</taxon>
        <taxon>Nematoda</taxon>
        <taxon>Chromadorea</taxon>
        <taxon>Rhabditida</taxon>
        <taxon>Rhabditina</taxon>
        <taxon>Rhabditomorpha</taxon>
        <taxon>Strongyloidea</taxon>
        <taxon>Heterorhabditidae</taxon>
        <taxon>Heterorhabditis</taxon>
    </lineage>
</organism>